<dbReference type="AlphaFoldDB" id="M7N2S1"/>
<accession>M7N2S1</accession>
<dbReference type="NCBIfam" id="TIGR03519">
    <property type="entry name" value="T9SS_PorP_fam"/>
    <property type="match status" value="1"/>
</dbReference>
<dbReference type="RefSeq" id="WP_009196735.1">
    <property type="nucleotide sequence ID" value="NZ_AODQ01000109.1"/>
</dbReference>
<dbReference type="Pfam" id="PF11751">
    <property type="entry name" value="PorP_SprF"/>
    <property type="match status" value="1"/>
</dbReference>
<organism evidence="1 2">
    <name type="scientific">Cesiribacter andamanensis AMV16</name>
    <dbReference type="NCBI Taxonomy" id="1279009"/>
    <lineage>
        <taxon>Bacteria</taxon>
        <taxon>Pseudomonadati</taxon>
        <taxon>Bacteroidota</taxon>
        <taxon>Cytophagia</taxon>
        <taxon>Cytophagales</taxon>
        <taxon>Cesiribacteraceae</taxon>
        <taxon>Cesiribacter</taxon>
    </lineage>
</organism>
<keyword evidence="2" id="KW-1185">Reference proteome</keyword>
<sequence length="307" mass="34378">MQTYIYSASTFRLLLLLLLIVPASLWAQQQPLFTQYMFNGLAINPAYAGSHESMSITALARKQWLGMEGAPSTQTFALHTPVPNEKIGLGLLLTHDQAGPVHQYNIKFAYAYRLPLGPGKLAMGIQAGLLNYNARFSTLYLGPNVQDPTFEQDINKTLFDVGTGLYYSTDRFYLGLAVPQMLALQSEQHIHLSRHYFLNSGYVVALNRSLQLKPNVLVKAVAGAPLELDLNANLLINEVLWIGASYRSFQTLSALLELQLTDQLRVGYAYDFPASSELGRHTSSSHELMLNYRFTFYKSNISTPRNF</sequence>
<evidence type="ECO:0000313" key="2">
    <source>
        <dbReference type="Proteomes" id="UP000011910"/>
    </source>
</evidence>
<dbReference type="OrthoDB" id="1114455at2"/>
<gene>
    <name evidence="1" type="ORF">ADICEAN_03352</name>
</gene>
<dbReference type="eggNOG" id="COG3064">
    <property type="taxonomic scope" value="Bacteria"/>
</dbReference>
<dbReference type="PATRIC" id="fig|1279009.4.peg.3396"/>
<reference evidence="1 2" key="1">
    <citation type="journal article" date="2013" name="Genome Announc.">
        <title>Draft Genome Sequence of Cesiribacter andamanensis Strain AMV16T, Isolated from a Soil Sample from a Mud Volcano in the Andaman Islands, India.</title>
        <authorList>
            <person name="Shivaji S."/>
            <person name="Ara S."/>
            <person name="Begum Z."/>
            <person name="Srinivas T.N."/>
            <person name="Singh A."/>
            <person name="Kumar Pinnaka A."/>
        </authorList>
    </citation>
    <scope>NUCLEOTIDE SEQUENCE [LARGE SCALE GENOMIC DNA]</scope>
    <source>
        <strain evidence="1 2">AMV16</strain>
    </source>
</reference>
<dbReference type="Proteomes" id="UP000011910">
    <property type="component" value="Unassembled WGS sequence"/>
</dbReference>
<evidence type="ECO:0000313" key="1">
    <source>
        <dbReference type="EMBL" id="EMR01516.1"/>
    </source>
</evidence>
<protein>
    <submittedName>
        <fullName evidence="1">Bacteroidetes-specific putative membrane protein</fullName>
    </submittedName>
</protein>
<dbReference type="InterPro" id="IPR019861">
    <property type="entry name" value="PorP/SprF_Bacteroidetes"/>
</dbReference>
<comment type="caution">
    <text evidence="1">The sequence shown here is derived from an EMBL/GenBank/DDBJ whole genome shotgun (WGS) entry which is preliminary data.</text>
</comment>
<name>M7N2S1_9BACT</name>
<dbReference type="STRING" id="1279009.ADICEAN_03352"/>
<dbReference type="EMBL" id="AODQ01000109">
    <property type="protein sequence ID" value="EMR01516.1"/>
    <property type="molecule type" value="Genomic_DNA"/>
</dbReference>
<proteinExistence type="predicted"/>